<name>A0A9P5YEK6_9AGAR</name>
<proteinExistence type="predicted"/>
<evidence type="ECO:0000313" key="3">
    <source>
        <dbReference type="EMBL" id="KAF9467081.1"/>
    </source>
</evidence>
<evidence type="ECO:0000313" key="4">
    <source>
        <dbReference type="Proteomes" id="UP000807353"/>
    </source>
</evidence>
<feature type="signal peptide" evidence="2">
    <location>
        <begin position="1"/>
        <end position="21"/>
    </location>
</feature>
<comment type="caution">
    <text evidence="3">The sequence shown here is derived from an EMBL/GenBank/DDBJ whole genome shotgun (WGS) entry which is preliminary data.</text>
</comment>
<protein>
    <submittedName>
        <fullName evidence="3">Uncharacterized protein</fullName>
    </submittedName>
</protein>
<gene>
    <name evidence="3" type="ORF">BDZ94DRAFT_1233266</name>
</gene>
<dbReference type="Proteomes" id="UP000807353">
    <property type="component" value="Unassembled WGS sequence"/>
</dbReference>
<dbReference type="AlphaFoldDB" id="A0A9P5YEK6"/>
<organism evidence="3 4">
    <name type="scientific">Collybia nuda</name>
    <dbReference type="NCBI Taxonomy" id="64659"/>
    <lineage>
        <taxon>Eukaryota</taxon>
        <taxon>Fungi</taxon>
        <taxon>Dikarya</taxon>
        <taxon>Basidiomycota</taxon>
        <taxon>Agaricomycotina</taxon>
        <taxon>Agaricomycetes</taxon>
        <taxon>Agaricomycetidae</taxon>
        <taxon>Agaricales</taxon>
        <taxon>Tricholomatineae</taxon>
        <taxon>Clitocybaceae</taxon>
        <taxon>Collybia</taxon>
    </lineage>
</organism>
<feature type="region of interest" description="Disordered" evidence="1">
    <location>
        <begin position="126"/>
        <end position="148"/>
    </location>
</feature>
<evidence type="ECO:0000256" key="1">
    <source>
        <dbReference type="SAM" id="MobiDB-lite"/>
    </source>
</evidence>
<evidence type="ECO:0000256" key="2">
    <source>
        <dbReference type="SAM" id="SignalP"/>
    </source>
</evidence>
<sequence length="148" mass="16079">MRFITSTVVSFVVLGYAGVLALHTTLSDPPSTACTSTGQGWHRASTTVTLALIGETVALAIVTKRLLKGQNAPWFHFLLTIYLIHGIQTTPYCKTRESLSKLPRFIVWAVAGIAEFGSLGRNLGMWEPSNPRTNKPNKPNGDPSNVRG</sequence>
<keyword evidence="4" id="KW-1185">Reference proteome</keyword>
<accession>A0A9P5YEK6</accession>
<keyword evidence="2" id="KW-0732">Signal</keyword>
<reference evidence="3" key="1">
    <citation type="submission" date="2020-11" db="EMBL/GenBank/DDBJ databases">
        <authorList>
            <consortium name="DOE Joint Genome Institute"/>
            <person name="Ahrendt S."/>
            <person name="Riley R."/>
            <person name="Andreopoulos W."/>
            <person name="Labutti K."/>
            <person name="Pangilinan J."/>
            <person name="Ruiz-Duenas F.J."/>
            <person name="Barrasa J.M."/>
            <person name="Sanchez-Garcia M."/>
            <person name="Camarero S."/>
            <person name="Miyauchi S."/>
            <person name="Serrano A."/>
            <person name="Linde D."/>
            <person name="Babiker R."/>
            <person name="Drula E."/>
            <person name="Ayuso-Fernandez I."/>
            <person name="Pacheco R."/>
            <person name="Padilla G."/>
            <person name="Ferreira P."/>
            <person name="Barriuso J."/>
            <person name="Kellner H."/>
            <person name="Castanera R."/>
            <person name="Alfaro M."/>
            <person name="Ramirez L."/>
            <person name="Pisabarro A.G."/>
            <person name="Kuo A."/>
            <person name="Tritt A."/>
            <person name="Lipzen A."/>
            <person name="He G."/>
            <person name="Yan M."/>
            <person name="Ng V."/>
            <person name="Cullen D."/>
            <person name="Martin F."/>
            <person name="Rosso M.-N."/>
            <person name="Henrissat B."/>
            <person name="Hibbett D."/>
            <person name="Martinez A.T."/>
            <person name="Grigoriev I.V."/>
        </authorList>
    </citation>
    <scope>NUCLEOTIDE SEQUENCE</scope>
    <source>
        <strain evidence="3">CBS 247.69</strain>
    </source>
</reference>
<feature type="chain" id="PRO_5040469014" evidence="2">
    <location>
        <begin position="22"/>
        <end position="148"/>
    </location>
</feature>
<dbReference type="EMBL" id="MU150238">
    <property type="protein sequence ID" value="KAF9467081.1"/>
    <property type="molecule type" value="Genomic_DNA"/>
</dbReference>